<name>A0ABW4X109_9BACT</name>
<feature type="signal peptide" evidence="1">
    <location>
        <begin position="1"/>
        <end position="23"/>
    </location>
</feature>
<protein>
    <submittedName>
        <fullName evidence="2">DUF4402 domain-containing protein</fullName>
    </submittedName>
</protein>
<feature type="chain" id="PRO_5047227049" evidence="1">
    <location>
        <begin position="24"/>
        <end position="179"/>
    </location>
</feature>
<keyword evidence="3" id="KW-1185">Reference proteome</keyword>
<organism evidence="2 3">
    <name type="scientific">Pontibacter silvestris</name>
    <dbReference type="NCBI Taxonomy" id="2305183"/>
    <lineage>
        <taxon>Bacteria</taxon>
        <taxon>Pseudomonadati</taxon>
        <taxon>Bacteroidota</taxon>
        <taxon>Cytophagia</taxon>
        <taxon>Cytophagales</taxon>
        <taxon>Hymenobacteraceae</taxon>
        <taxon>Pontibacter</taxon>
    </lineage>
</organism>
<evidence type="ECO:0000256" key="1">
    <source>
        <dbReference type="SAM" id="SignalP"/>
    </source>
</evidence>
<dbReference type="RefSeq" id="WP_229958993.1">
    <property type="nucleotide sequence ID" value="NZ_JAJJWI010000004.1"/>
</dbReference>
<gene>
    <name evidence="2" type="ORF">ACFSKU_17275</name>
</gene>
<reference evidence="3" key="1">
    <citation type="journal article" date="2019" name="Int. J. Syst. Evol. Microbiol.">
        <title>The Global Catalogue of Microorganisms (GCM) 10K type strain sequencing project: providing services to taxonomists for standard genome sequencing and annotation.</title>
        <authorList>
            <consortium name="The Broad Institute Genomics Platform"/>
            <consortium name="The Broad Institute Genome Sequencing Center for Infectious Disease"/>
            <person name="Wu L."/>
            <person name="Ma J."/>
        </authorList>
    </citation>
    <scope>NUCLEOTIDE SEQUENCE [LARGE SCALE GENOMIC DNA]</scope>
    <source>
        <strain evidence="3">JCM 16545</strain>
    </source>
</reference>
<proteinExistence type="predicted"/>
<sequence>MKISPKITLFFFAILGFTINTNAQSNSASASARAFATIVTPISITNTQDLNFGTLIVQNNQGGNVTLNPEGTLQEAGTVKAFTKAGTEQASAAVFQVAGQAGYSYSVTLPTGELVLQNTNTSAGGNLKINNFKSNLQSGTLGSDGKAMVKIGATLIVENDQKPGKYANETGFQISVNYN</sequence>
<keyword evidence="1" id="KW-0732">Signal</keyword>
<dbReference type="Pfam" id="PF14352">
    <property type="entry name" value="DUF4402"/>
    <property type="match status" value="1"/>
</dbReference>
<evidence type="ECO:0000313" key="3">
    <source>
        <dbReference type="Proteomes" id="UP001597369"/>
    </source>
</evidence>
<comment type="caution">
    <text evidence="2">The sequence shown here is derived from an EMBL/GenBank/DDBJ whole genome shotgun (WGS) entry which is preliminary data.</text>
</comment>
<evidence type="ECO:0000313" key="2">
    <source>
        <dbReference type="EMBL" id="MFD2068644.1"/>
    </source>
</evidence>
<dbReference type="EMBL" id="JBHUHV010000054">
    <property type="protein sequence ID" value="MFD2068644.1"/>
    <property type="molecule type" value="Genomic_DNA"/>
</dbReference>
<accession>A0ABW4X109</accession>
<dbReference type="InterPro" id="IPR025514">
    <property type="entry name" value="DUF4402"/>
</dbReference>
<dbReference type="Proteomes" id="UP001597369">
    <property type="component" value="Unassembled WGS sequence"/>
</dbReference>